<proteinExistence type="evidence at protein level"/>
<evidence type="ECO:0000256" key="4">
    <source>
        <dbReference type="ARBA" id="ARBA00022759"/>
    </source>
</evidence>
<dbReference type="InterPro" id="IPR052216">
    <property type="entry name" value="CRISPR_Csm3_endoribonuclease"/>
</dbReference>
<keyword evidence="6" id="KW-0694">RNA-binding</keyword>
<keyword evidence="7" id="KW-0051">Antiviral defense</keyword>
<dbReference type="eggNOG" id="arCOG02658">
    <property type="taxonomic scope" value="Archaea"/>
</dbReference>
<dbReference type="PaxDb" id="273116-14324323"/>
<keyword evidence="12" id="KW-0002">3D-structure</keyword>
<evidence type="ECO:0007829" key="12">
    <source>
        <dbReference type="PDB" id="6AE2"/>
    </source>
</evidence>
<accession>Q97CJ2</accession>
<evidence type="ECO:0000259" key="9">
    <source>
        <dbReference type="Pfam" id="PF03787"/>
    </source>
</evidence>
<evidence type="ECO:0000256" key="3">
    <source>
        <dbReference type="ARBA" id="ARBA00022722"/>
    </source>
</evidence>
<dbReference type="RefSeq" id="WP_010916366.1">
    <property type="nucleotide sequence ID" value="NC_002689.2"/>
</dbReference>
<dbReference type="OrthoDB" id="44077at2157"/>
<organism evidence="10 11">
    <name type="scientific">Thermoplasma volcanium (strain ATCC 51530 / DSM 4299 / JCM 9571 / NBRC 15438 / GSS1)</name>
    <dbReference type="NCBI Taxonomy" id="273116"/>
    <lineage>
        <taxon>Archaea</taxon>
        <taxon>Methanobacteriati</taxon>
        <taxon>Thermoplasmatota</taxon>
        <taxon>Thermoplasmata</taxon>
        <taxon>Thermoplasmatales</taxon>
        <taxon>Thermoplasmataceae</taxon>
        <taxon>Thermoplasma</taxon>
    </lineage>
</organism>
<protein>
    <recommendedName>
        <fullName evidence="2">CRISPR system Cms endoribonuclease Csm3</fullName>
    </recommendedName>
    <alternativeName>
        <fullName evidence="8">CRISPR type III A-associated RAMP protein Csm3</fullName>
    </alternativeName>
</protein>
<dbReference type="Proteomes" id="UP000001017">
    <property type="component" value="Chromosome"/>
</dbReference>
<dbReference type="STRING" id="273116.gene:9380877"/>
<dbReference type="PhylomeDB" id="Q97CJ2"/>
<dbReference type="AlphaFoldDB" id="Q97CJ2"/>
<keyword evidence="11" id="KW-1185">Reference proteome</keyword>
<reference evidence="12" key="3">
    <citation type="journal article" date="2019" name="J. Mol. Biol.">
        <title>Crystal Structures of Csm2 and Csm3 in the Type III-A CRISPR-Cas Effector Complex.</title>
        <authorList>
            <person name="Takeshita D."/>
            <person name="Sato M."/>
            <person name="Inanaga H."/>
            <person name="Numata T."/>
        </authorList>
    </citation>
    <scope>X-RAY CRYSTALLOGRAPHY (2.70 ANGSTROMS)</scope>
</reference>
<evidence type="ECO:0000256" key="8">
    <source>
        <dbReference type="ARBA" id="ARBA00033183"/>
    </source>
</evidence>
<keyword evidence="3" id="KW-0540">Nuclease</keyword>
<dbReference type="GO" id="GO:0051607">
    <property type="term" value="P:defense response to virus"/>
    <property type="evidence" value="ECO:0007669"/>
    <property type="project" value="UniProtKB-KW"/>
</dbReference>
<dbReference type="DNASU" id="1441596"/>
<dbReference type="SMR" id="Q97CJ2"/>
<sequence length="229" mass="25531">MSDSKWKYNIIYNMEIEVLTGLHIGGSNEELKIGGTDSPVITTKYLINNVEPCDLPYIPGSSIKGKIRSLLENVDYKGKNGDDIVSKMFGYYPNAGEGIKRLTRLIIRDAFLDDGHIKSAEDARNVIEIKSENKIDPIESKATPRFIERVRRGTKFKGKIILSIYEGDNEEEMIKCLKTGISLLEDSYLGGNGTRGYGSVKITLGEPIKKGIDKYEENIKDNTSNGSEN</sequence>
<gene>
    <name evidence="10" type="ORF">TVG0114661</name>
</gene>
<evidence type="ECO:0000256" key="6">
    <source>
        <dbReference type="ARBA" id="ARBA00022884"/>
    </source>
</evidence>
<dbReference type="GO" id="GO:0003723">
    <property type="term" value="F:RNA binding"/>
    <property type="evidence" value="ECO:0007669"/>
    <property type="project" value="UniProtKB-KW"/>
</dbReference>
<name>Q97CJ2_THEVO</name>
<dbReference type="GO" id="GO:0016787">
    <property type="term" value="F:hydrolase activity"/>
    <property type="evidence" value="ECO:0007669"/>
    <property type="project" value="UniProtKB-KW"/>
</dbReference>
<dbReference type="GeneID" id="1441596"/>
<dbReference type="InterPro" id="IPR013412">
    <property type="entry name" value="CRISPR-assoc_RAMP_Csm3"/>
</dbReference>
<dbReference type="PDB" id="6AE2">
    <property type="method" value="X-ray"/>
    <property type="resolution" value="2.70 A"/>
    <property type="chains" value="A/B=1-229"/>
</dbReference>
<evidence type="ECO:0000313" key="10">
    <source>
        <dbReference type="EMBL" id="BAB59251.1"/>
    </source>
</evidence>
<feature type="domain" description="CRISPR type III-associated protein" evidence="9">
    <location>
        <begin position="15"/>
        <end position="201"/>
    </location>
</feature>
<keyword evidence="4" id="KW-0255">Endonuclease</keyword>
<dbReference type="PANTHER" id="PTHR35579">
    <property type="entry name" value="CRISPR SYSTEM CMS ENDORIBONUCLEASE CSM3"/>
    <property type="match status" value="1"/>
</dbReference>
<dbReference type="HOGENOM" id="CLU_067743_0_0_2"/>
<reference evidence="10 11" key="1">
    <citation type="journal article" date="1999" name="Proc. Jpn. Acad.">
        <title>Determination of the complete genomic DNA sequence of Thermoplasma volvanium GSS1.</title>
        <authorList>
            <person name="Kawashima T."/>
            <person name="Yamamoto Y."/>
            <person name="Aramaki H."/>
            <person name="Nunoshiba T."/>
            <person name="Kawamoto T."/>
            <person name="Watanabe K."/>
            <person name="Yamazaki M."/>
            <person name="Kanehori K."/>
            <person name="Amano N."/>
            <person name="Ohya Y."/>
            <person name="Makino K."/>
            <person name="Suzuki M."/>
        </authorList>
    </citation>
    <scope>NUCLEOTIDE SEQUENCE [LARGE SCALE GENOMIC DNA]</scope>
    <source>
        <strain evidence="11">ATCC 51530 / DSM 4299 / JCM 9571 / NBRC 15438 / GSS1</strain>
    </source>
</reference>
<evidence type="ECO:0000256" key="1">
    <source>
        <dbReference type="ARBA" id="ARBA00006342"/>
    </source>
</evidence>
<dbReference type="CDD" id="cd09684">
    <property type="entry name" value="Csm3_III-A"/>
    <property type="match status" value="1"/>
</dbReference>
<dbReference type="PDBsum" id="6AE2"/>
<reference evidence="10 11" key="2">
    <citation type="journal article" date="2000" name="Proc. Natl. Acad. Sci. U.S.A.">
        <title>Archaeal adaptation to higher temperatures revealed by genomic sequence of Thermoplasma volcanium.</title>
        <authorList>
            <person name="Kawashima T."/>
            <person name="Amano N."/>
            <person name="Koike H."/>
            <person name="Makino S."/>
            <person name="Higuchi S."/>
            <person name="Kawashima-Ohya Y."/>
            <person name="Watanabe K."/>
            <person name="Yamazaki M."/>
            <person name="Kanehori K."/>
            <person name="Kawamoto T."/>
            <person name="Nunoshiba T."/>
            <person name="Yamamoto Y."/>
            <person name="Aramaki H."/>
            <person name="Makino K."/>
            <person name="Suzuki M."/>
        </authorList>
    </citation>
    <scope>NUCLEOTIDE SEQUENCE [LARGE SCALE GENOMIC DNA]</scope>
    <source>
        <strain evidence="11">ATCC 51530 / DSM 4299 / JCM 9571 / NBRC 15438 / GSS1</strain>
    </source>
</reference>
<evidence type="ECO:0000256" key="7">
    <source>
        <dbReference type="ARBA" id="ARBA00023118"/>
    </source>
</evidence>
<evidence type="ECO:0000256" key="2">
    <source>
        <dbReference type="ARBA" id="ARBA00022150"/>
    </source>
</evidence>
<dbReference type="InterPro" id="IPR005537">
    <property type="entry name" value="RAMP_III_fam"/>
</dbReference>
<dbReference type="EMBL" id="BA000011">
    <property type="protein sequence ID" value="BAB59251.1"/>
    <property type="molecule type" value="Genomic_DNA"/>
</dbReference>
<dbReference type="Pfam" id="PF03787">
    <property type="entry name" value="RAMPs"/>
    <property type="match status" value="1"/>
</dbReference>
<evidence type="ECO:0000256" key="5">
    <source>
        <dbReference type="ARBA" id="ARBA00022801"/>
    </source>
</evidence>
<dbReference type="NCBIfam" id="TIGR02582">
    <property type="entry name" value="cas7_TM1809"/>
    <property type="match status" value="1"/>
</dbReference>
<evidence type="ECO:0000313" key="11">
    <source>
        <dbReference type="Proteomes" id="UP000001017"/>
    </source>
</evidence>
<comment type="similarity">
    <text evidence="1">Belongs to the CRISPR-associated Csm3 family.</text>
</comment>
<dbReference type="PANTHER" id="PTHR35579:SF3">
    <property type="entry name" value="CRISPR SYSTEM CMS ENDORIBONUCLEASE CSM3"/>
    <property type="match status" value="1"/>
</dbReference>
<dbReference type="GO" id="GO:0004519">
    <property type="term" value="F:endonuclease activity"/>
    <property type="evidence" value="ECO:0007669"/>
    <property type="project" value="UniProtKB-KW"/>
</dbReference>
<dbReference type="KEGG" id="tvo:TVG0114661"/>
<keyword evidence="5" id="KW-0378">Hydrolase</keyword>